<dbReference type="EMBL" id="CAACYI010000001">
    <property type="protein sequence ID" value="VFB15989.1"/>
    <property type="molecule type" value="Genomic_DNA"/>
</dbReference>
<organism evidence="2 3">
    <name type="scientific">Urinicoccus massiliensis</name>
    <dbReference type="NCBI Taxonomy" id="1723382"/>
    <lineage>
        <taxon>Bacteria</taxon>
        <taxon>Bacillati</taxon>
        <taxon>Bacillota</taxon>
        <taxon>Tissierellia</taxon>
        <taxon>Tissierellales</taxon>
        <taxon>Peptoniphilaceae</taxon>
        <taxon>Urinicoccus</taxon>
    </lineage>
</organism>
<accession>A0A8H2QXP0</accession>
<comment type="caution">
    <text evidence="2">The sequence shown here is derived from an EMBL/GenBank/DDBJ whole genome shotgun (WGS) entry which is preliminary data.</text>
</comment>
<evidence type="ECO:0000256" key="1">
    <source>
        <dbReference type="SAM" id="Coils"/>
    </source>
</evidence>
<keyword evidence="3" id="KW-1185">Reference proteome</keyword>
<gene>
    <name evidence="2" type="ORF">NCTC13150_00499</name>
</gene>
<sequence>MKFNSFVNRQKEGLLKLRLMETDIHASGQVSQDFLDTLDDLERRQKGEEEEIIDFLSRHRAMDMDYRLTYEKIPMPFKDDLVYMDTWPGADFFVGAHGRILVRPRDEEEEDQELEGFDGHVLAVEKMGPKSYLLAGGEGILKRVFEKNGDYHLETVAQDLGQDLHYIKRVQEGLLVLGSGGLRGLARMETWQKLVLVKDWTWSEETWIFGQETDRGIFSVSSGGVLALENRQVGDFGQKVHGVLSWQGDFLVYGDQGKIARFSLDQEDFVQDYEGIQGPIYQALALDLDTILLYQSNGRAYLLHPDQGLVNQDLDGFSSYISSARQMEDGSLLLGGWNGFAMKARASKPESFQDYMERYKESIGWA</sequence>
<proteinExistence type="predicted"/>
<name>A0A8H2QXP0_9FIRM</name>
<evidence type="ECO:0000313" key="2">
    <source>
        <dbReference type="EMBL" id="VFB15989.1"/>
    </source>
</evidence>
<feature type="coiled-coil region" evidence="1">
    <location>
        <begin position="31"/>
        <end position="58"/>
    </location>
</feature>
<protein>
    <submittedName>
        <fullName evidence="2">Uncharacterized protein</fullName>
    </submittedName>
</protein>
<keyword evidence="1" id="KW-0175">Coiled coil</keyword>
<reference evidence="2 3" key="1">
    <citation type="submission" date="2019-02" db="EMBL/GenBank/DDBJ databases">
        <authorList>
            <consortium name="Pathogen Informatics"/>
        </authorList>
    </citation>
    <scope>NUCLEOTIDE SEQUENCE [LARGE SCALE GENOMIC DNA]</scope>
    <source>
        <strain evidence="2 3">3012STDY7089603</strain>
    </source>
</reference>
<dbReference type="AlphaFoldDB" id="A0A8H2QXP0"/>
<evidence type="ECO:0000313" key="3">
    <source>
        <dbReference type="Proteomes" id="UP000377798"/>
    </source>
</evidence>
<dbReference type="Proteomes" id="UP000377798">
    <property type="component" value="Unassembled WGS sequence"/>
</dbReference>
<dbReference type="RefSeq" id="WP_131748448.1">
    <property type="nucleotide sequence ID" value="NZ_CAACYI010000001.1"/>
</dbReference>